<evidence type="ECO:0000256" key="1">
    <source>
        <dbReference type="SAM" id="Coils"/>
    </source>
</evidence>
<accession>A0A2N6Q6U5</accession>
<name>A0A2N6Q6U5_9BACT</name>
<feature type="coiled-coil region" evidence="1">
    <location>
        <begin position="153"/>
        <end position="180"/>
    </location>
</feature>
<protein>
    <submittedName>
        <fullName evidence="2">Uncharacterized protein</fullName>
    </submittedName>
</protein>
<dbReference type="InterPro" id="IPR046573">
    <property type="entry name" value="DUF6633"/>
</dbReference>
<evidence type="ECO:0000313" key="2">
    <source>
        <dbReference type="EMBL" id="PMC10714.1"/>
    </source>
</evidence>
<dbReference type="EMBL" id="PNGI01000006">
    <property type="protein sequence ID" value="PMC10714.1"/>
    <property type="molecule type" value="Genomic_DNA"/>
</dbReference>
<proteinExistence type="predicted"/>
<keyword evidence="1" id="KW-0175">Coiled coil</keyword>
<gene>
    <name evidence="2" type="ORF">CJ232_04240</name>
</gene>
<organism evidence="2 3">
    <name type="scientific">Hoylesella timonensis</name>
    <dbReference type="NCBI Taxonomy" id="386414"/>
    <lineage>
        <taxon>Bacteria</taxon>
        <taxon>Pseudomonadati</taxon>
        <taxon>Bacteroidota</taxon>
        <taxon>Bacteroidia</taxon>
        <taxon>Bacteroidales</taxon>
        <taxon>Prevotellaceae</taxon>
        <taxon>Hoylesella</taxon>
    </lineage>
</organism>
<dbReference type="RefSeq" id="WP_102188089.1">
    <property type="nucleotide sequence ID" value="NZ_PNGI01000006.1"/>
</dbReference>
<reference evidence="2 3" key="1">
    <citation type="submission" date="2017-09" db="EMBL/GenBank/DDBJ databases">
        <title>Bacterial strain isolated from the female urinary microbiota.</title>
        <authorList>
            <person name="Thomas-White K."/>
            <person name="Kumar N."/>
            <person name="Forster S."/>
            <person name="Putonti C."/>
            <person name="Lawley T."/>
            <person name="Wolfe A.J."/>
        </authorList>
    </citation>
    <scope>NUCLEOTIDE SEQUENCE [LARGE SCALE GENOMIC DNA]</scope>
    <source>
        <strain evidence="2 3">UMB0818</strain>
    </source>
</reference>
<dbReference type="Proteomes" id="UP000235661">
    <property type="component" value="Unassembled WGS sequence"/>
</dbReference>
<comment type="caution">
    <text evidence="2">The sequence shown here is derived from an EMBL/GenBank/DDBJ whole genome shotgun (WGS) entry which is preliminary data.</text>
</comment>
<sequence length="204" mass="24250">MQNSYKTSEAAKDNHRNISSQLVMIKPSEIVARYGDKNRFLQTFHVNNQITYTNDEQRCHFGTAPTLALVSKAYGQQTTEEWLIYQIVDLSEFCKLRSKLTDTQVKQTAQLIMHAYGYLKVTEIMLYFRRFKFGQYGRFYGSVDAMIILDCIKKFCNERRDAIHEQLKRAEEEERERQRRGCISWEEYQRREKERENATAKDSE</sequence>
<dbReference type="AlphaFoldDB" id="A0A2N6Q6U5"/>
<evidence type="ECO:0000313" key="3">
    <source>
        <dbReference type="Proteomes" id="UP000235661"/>
    </source>
</evidence>
<dbReference type="Pfam" id="PF20338">
    <property type="entry name" value="DUF6633"/>
    <property type="match status" value="1"/>
</dbReference>